<dbReference type="EMBL" id="JABFCS010000001">
    <property type="protein sequence ID" value="NNU44739.1"/>
    <property type="molecule type" value="Genomic_DNA"/>
</dbReference>
<evidence type="ECO:0000313" key="1">
    <source>
        <dbReference type="EMBL" id="NNU44739.1"/>
    </source>
</evidence>
<reference evidence="1 2" key="2">
    <citation type="submission" date="2020-06" db="EMBL/GenBank/DDBJ databases">
        <title>Ramlibacter rhizophilus sp. nov., isolated from rhizosphere soil of national flower Mugunghwa from South Korea.</title>
        <authorList>
            <person name="Zheng-Fei Y."/>
            <person name="Huan T."/>
        </authorList>
    </citation>
    <scope>NUCLEOTIDE SEQUENCE [LARGE SCALE GENOMIC DNA]</scope>
    <source>
        <strain evidence="1 2">B156</strain>
    </source>
</reference>
<evidence type="ECO:0000313" key="2">
    <source>
        <dbReference type="Proteomes" id="UP000552954"/>
    </source>
</evidence>
<organism evidence="1 2">
    <name type="scientific">Ramlibacter montanisoli</name>
    <dbReference type="NCBI Taxonomy" id="2732512"/>
    <lineage>
        <taxon>Bacteria</taxon>
        <taxon>Pseudomonadati</taxon>
        <taxon>Pseudomonadota</taxon>
        <taxon>Betaproteobacteria</taxon>
        <taxon>Burkholderiales</taxon>
        <taxon>Comamonadaceae</taxon>
        <taxon>Ramlibacter</taxon>
    </lineage>
</organism>
<keyword evidence="2" id="KW-1185">Reference proteome</keyword>
<protein>
    <submittedName>
        <fullName evidence="1">Uncharacterized protein</fullName>
    </submittedName>
</protein>
<name>A0A849KS94_9BURK</name>
<reference evidence="1 2" key="1">
    <citation type="submission" date="2020-05" db="EMBL/GenBank/DDBJ databases">
        <authorList>
            <person name="Khan S.A."/>
            <person name="Jeon C.O."/>
            <person name="Chun B.H."/>
        </authorList>
    </citation>
    <scope>NUCLEOTIDE SEQUENCE [LARGE SCALE GENOMIC DNA]</scope>
    <source>
        <strain evidence="1 2">B156</strain>
    </source>
</reference>
<dbReference type="AlphaFoldDB" id="A0A849KS94"/>
<dbReference type="RefSeq" id="WP_171561875.1">
    <property type="nucleotide sequence ID" value="NZ_JABFCS010000001.1"/>
</dbReference>
<gene>
    <name evidence="1" type="ORF">HK415_18630</name>
</gene>
<proteinExistence type="predicted"/>
<dbReference type="Proteomes" id="UP000552954">
    <property type="component" value="Unassembled WGS sequence"/>
</dbReference>
<accession>A0A849KS94</accession>
<sequence>MTLAIDSYVTGNVVAASLEPQAVGKCDPWLRRLLTGAQFFVKQKDGRWAPQGCQLGRACCFDFSDLHEPVARG</sequence>
<comment type="caution">
    <text evidence="1">The sequence shown here is derived from an EMBL/GenBank/DDBJ whole genome shotgun (WGS) entry which is preliminary data.</text>
</comment>